<dbReference type="AlphaFoldDB" id="S8CI27"/>
<feature type="compositionally biased region" description="Low complexity" evidence="1">
    <location>
        <begin position="215"/>
        <end position="225"/>
    </location>
</feature>
<evidence type="ECO:0000256" key="1">
    <source>
        <dbReference type="SAM" id="MobiDB-lite"/>
    </source>
</evidence>
<feature type="region of interest" description="Disordered" evidence="1">
    <location>
        <begin position="459"/>
        <end position="484"/>
    </location>
</feature>
<name>S8CI27_9LAMI</name>
<dbReference type="PANTHER" id="PTHR35504">
    <property type="entry name" value="PROTEIN EMBRYONIC FLOWER 1"/>
    <property type="match status" value="1"/>
</dbReference>
<dbReference type="GO" id="GO:0048367">
    <property type="term" value="P:shoot system development"/>
    <property type="evidence" value="ECO:0007669"/>
    <property type="project" value="InterPro"/>
</dbReference>
<proteinExistence type="predicted"/>
<feature type="region of interest" description="Disordered" evidence="1">
    <location>
        <begin position="62"/>
        <end position="84"/>
    </location>
</feature>
<dbReference type="InterPro" id="IPR034583">
    <property type="entry name" value="EMF1"/>
</dbReference>
<feature type="compositionally biased region" description="Basic and acidic residues" evidence="1">
    <location>
        <begin position="71"/>
        <end position="84"/>
    </location>
</feature>
<feature type="compositionally biased region" description="Basic residues" evidence="1">
    <location>
        <begin position="281"/>
        <end position="299"/>
    </location>
</feature>
<feature type="compositionally biased region" description="Polar residues" evidence="1">
    <location>
        <begin position="755"/>
        <end position="765"/>
    </location>
</feature>
<feature type="compositionally biased region" description="Basic residues" evidence="1">
    <location>
        <begin position="148"/>
        <end position="157"/>
    </location>
</feature>
<dbReference type="GO" id="GO:0045892">
    <property type="term" value="P:negative regulation of DNA-templated transcription"/>
    <property type="evidence" value="ECO:0007669"/>
    <property type="project" value="InterPro"/>
</dbReference>
<organism evidence="2 3">
    <name type="scientific">Genlisea aurea</name>
    <dbReference type="NCBI Taxonomy" id="192259"/>
    <lineage>
        <taxon>Eukaryota</taxon>
        <taxon>Viridiplantae</taxon>
        <taxon>Streptophyta</taxon>
        <taxon>Embryophyta</taxon>
        <taxon>Tracheophyta</taxon>
        <taxon>Spermatophyta</taxon>
        <taxon>Magnoliopsida</taxon>
        <taxon>eudicotyledons</taxon>
        <taxon>Gunneridae</taxon>
        <taxon>Pentapetalae</taxon>
        <taxon>asterids</taxon>
        <taxon>lamiids</taxon>
        <taxon>Lamiales</taxon>
        <taxon>Lentibulariaceae</taxon>
        <taxon>Genlisea</taxon>
    </lineage>
</organism>
<feature type="region of interest" description="Disordered" evidence="1">
    <location>
        <begin position="121"/>
        <end position="195"/>
    </location>
</feature>
<comment type="caution">
    <text evidence="2">The sequence shown here is derived from an EMBL/GenBank/DDBJ whole genome shotgun (WGS) entry which is preliminary data.</text>
</comment>
<sequence>MEKSIVAVGQSASGSKSLVPFVQIDSIAIDINCPMREIQPPQHDHFSIRGFVAGMRKKNSKTCSPFSSEGAADHDRNNGDGDDGKLPLLSVPKFRWWQCSHCVPETATATTTTTTEIVPVSRNDFAASTSRQNTGNKHEGGGGGGVFRSHHGGKSHRNSADSCPVPIKPWHENDAADEPYSVENGGGNGGFPYKRKPKLRSLADIMEEEKNSTNAAVTPAAAAAAETGKSPQRKKKMAAPPPEDGRACSEKRSRGHVAGAERTEMPDLETATRFNLQVGSRTKRVKPHRNRLRSRKPRSRTHDDSRRVVVQDSNEEKSSGREIERRTLDGSREPSAAAAGDSNSEMAAPQNGKIAEDDALNLSLNSYNDPIKCSFPERTSLPDLNESITAASENQLPSAVPEQREVGCCGDEENGDRRDNDGDKGGISEDIPMDIVELLARKQQERAIENIIRFPFAATIISPPPPPPPPRPPSPPPLERNGGFYNFPPHFPVGPPTSQFNFFSPLLSGQQQQSHHHHPGSNLTFNGVSLHPFSDQFKAESHRSNNGGSSSSIPYATADRYSNVDIPAMQLLSLTNQRGGPLQFGYGGFPPPPPSSSYIGLNRNSHRNGSQLLLGGGSPSLFPLNNHFARPPPPPPQNFSKSLLPAAGQMAPLQRRPVAGRHTPSEVQVCVLNRNPADFSIPEAGNVFTTSARDFKFRKRINNSNSNSHSSNNNGALRQRSSSGRKWGRKNSSSARDQQKSKNAVRKTIPKKAATPTNTSYTPTP</sequence>
<feature type="compositionally biased region" description="Polar residues" evidence="1">
    <location>
        <begin position="715"/>
        <end position="736"/>
    </location>
</feature>
<keyword evidence="3" id="KW-1185">Reference proteome</keyword>
<feature type="compositionally biased region" description="Pro residues" evidence="1">
    <location>
        <begin position="462"/>
        <end position="478"/>
    </location>
</feature>
<accession>S8CI27</accession>
<dbReference type="GO" id="GO:0009910">
    <property type="term" value="P:negative regulation of flower development"/>
    <property type="evidence" value="ECO:0007669"/>
    <property type="project" value="InterPro"/>
</dbReference>
<gene>
    <name evidence="2" type="ORF">M569_10459</name>
</gene>
<dbReference type="EMBL" id="AUSU01004911">
    <property type="protein sequence ID" value="EPS64321.1"/>
    <property type="molecule type" value="Genomic_DNA"/>
</dbReference>
<feature type="compositionally biased region" description="Basic and acidic residues" evidence="1">
    <location>
        <begin position="300"/>
        <end position="332"/>
    </location>
</feature>
<dbReference type="OrthoDB" id="754229at2759"/>
<feature type="region of interest" description="Disordered" evidence="1">
    <location>
        <begin position="392"/>
        <end position="429"/>
    </location>
</feature>
<evidence type="ECO:0000313" key="2">
    <source>
        <dbReference type="EMBL" id="EPS64321.1"/>
    </source>
</evidence>
<reference evidence="2 3" key="1">
    <citation type="journal article" date="2013" name="BMC Genomics">
        <title>The miniature genome of a carnivorous plant Genlisea aurea contains a low number of genes and short non-coding sequences.</title>
        <authorList>
            <person name="Leushkin E.V."/>
            <person name="Sutormin R.A."/>
            <person name="Nabieva E.R."/>
            <person name="Penin A.A."/>
            <person name="Kondrashov A.S."/>
            <person name="Logacheva M.D."/>
        </authorList>
    </citation>
    <scope>NUCLEOTIDE SEQUENCE [LARGE SCALE GENOMIC DNA]</scope>
</reference>
<feature type="compositionally biased region" description="Low complexity" evidence="1">
    <location>
        <begin position="702"/>
        <end position="714"/>
    </location>
</feature>
<feature type="compositionally biased region" description="Basic and acidic residues" evidence="1">
    <location>
        <begin position="415"/>
        <end position="427"/>
    </location>
</feature>
<protein>
    <submittedName>
        <fullName evidence="2">Uncharacterized protein</fullName>
    </submittedName>
</protein>
<evidence type="ECO:0000313" key="3">
    <source>
        <dbReference type="Proteomes" id="UP000015453"/>
    </source>
</evidence>
<dbReference type="PANTHER" id="PTHR35504:SF1">
    <property type="entry name" value="PROTEIN EMBRYONIC FLOWER 1"/>
    <property type="match status" value="1"/>
</dbReference>
<feature type="region of interest" description="Disordered" evidence="1">
    <location>
        <begin position="701"/>
        <end position="765"/>
    </location>
</feature>
<feature type="region of interest" description="Disordered" evidence="1">
    <location>
        <begin position="210"/>
        <end position="348"/>
    </location>
</feature>
<feature type="region of interest" description="Disordered" evidence="1">
    <location>
        <begin position="507"/>
        <end position="529"/>
    </location>
</feature>
<feature type="compositionally biased region" description="Basic and acidic residues" evidence="1">
    <location>
        <begin position="243"/>
        <end position="252"/>
    </location>
</feature>
<dbReference type="Proteomes" id="UP000015453">
    <property type="component" value="Unassembled WGS sequence"/>
</dbReference>